<feature type="compositionally biased region" description="Basic and acidic residues" evidence="13">
    <location>
        <begin position="322"/>
        <end position="362"/>
    </location>
</feature>
<keyword evidence="7" id="KW-0221">Differentiation</keyword>
<dbReference type="GO" id="GO:0000287">
    <property type="term" value="F:magnesium ion binding"/>
    <property type="evidence" value="ECO:0007669"/>
    <property type="project" value="UniProtKB-ARBA"/>
</dbReference>
<evidence type="ECO:0000256" key="11">
    <source>
        <dbReference type="ARBA" id="ARBA00022871"/>
    </source>
</evidence>
<evidence type="ECO:0000256" key="7">
    <source>
        <dbReference type="ARBA" id="ARBA00022782"/>
    </source>
</evidence>
<dbReference type="GO" id="GO:0030154">
    <property type="term" value="P:cell differentiation"/>
    <property type="evidence" value="ECO:0007669"/>
    <property type="project" value="UniProtKB-KW"/>
</dbReference>
<proteinExistence type="inferred from homology"/>
<comment type="cofactor">
    <cofactor evidence="1">
        <name>Mg(2+)</name>
        <dbReference type="ChEBI" id="CHEBI:18420"/>
    </cofactor>
</comment>
<dbReference type="Pfam" id="PF00069">
    <property type="entry name" value="Pkinase"/>
    <property type="match status" value="1"/>
</dbReference>
<dbReference type="PROSITE" id="PS50011">
    <property type="entry name" value="PROTEIN_KINASE_DOM"/>
    <property type="match status" value="1"/>
</dbReference>
<keyword evidence="9" id="KW-0460">Magnesium</keyword>
<keyword evidence="3 12" id="KW-0808">Transferase</keyword>
<feature type="region of interest" description="Disordered" evidence="13">
    <location>
        <begin position="321"/>
        <end position="362"/>
    </location>
</feature>
<dbReference type="SMART" id="SM00220">
    <property type="entry name" value="S_TKc"/>
    <property type="match status" value="1"/>
</dbReference>
<comment type="similarity">
    <text evidence="12">Belongs to the protein kinase superfamily.</text>
</comment>
<evidence type="ECO:0000313" key="15">
    <source>
        <dbReference type="EMBL" id="CAD7226061.1"/>
    </source>
</evidence>
<evidence type="ECO:0000256" key="10">
    <source>
        <dbReference type="ARBA" id="ARBA00022843"/>
    </source>
</evidence>
<protein>
    <recommendedName>
        <fullName evidence="14">Protein kinase domain-containing protein</fullName>
    </recommendedName>
</protein>
<name>A0A7R8ZNR2_9CRUS</name>
<dbReference type="GO" id="GO:0005737">
    <property type="term" value="C:cytoplasm"/>
    <property type="evidence" value="ECO:0007669"/>
    <property type="project" value="TreeGrafter"/>
</dbReference>
<evidence type="ECO:0000256" key="2">
    <source>
        <dbReference type="ARBA" id="ARBA00022473"/>
    </source>
</evidence>
<dbReference type="InterPro" id="IPR011009">
    <property type="entry name" value="Kinase-like_dom_sf"/>
</dbReference>
<dbReference type="GO" id="GO:0035556">
    <property type="term" value="P:intracellular signal transduction"/>
    <property type="evidence" value="ECO:0007669"/>
    <property type="project" value="TreeGrafter"/>
</dbReference>
<organism evidence="15">
    <name type="scientific">Cyprideis torosa</name>
    <dbReference type="NCBI Taxonomy" id="163714"/>
    <lineage>
        <taxon>Eukaryota</taxon>
        <taxon>Metazoa</taxon>
        <taxon>Ecdysozoa</taxon>
        <taxon>Arthropoda</taxon>
        <taxon>Crustacea</taxon>
        <taxon>Oligostraca</taxon>
        <taxon>Ostracoda</taxon>
        <taxon>Podocopa</taxon>
        <taxon>Podocopida</taxon>
        <taxon>Cytherocopina</taxon>
        <taxon>Cytheroidea</taxon>
        <taxon>Cytherideidae</taxon>
        <taxon>Cyprideis</taxon>
    </lineage>
</organism>
<evidence type="ECO:0000256" key="9">
    <source>
        <dbReference type="ARBA" id="ARBA00022842"/>
    </source>
</evidence>
<dbReference type="PANTHER" id="PTHR24346:SF102">
    <property type="entry name" value="TESTIS-SPECIFIC SERINE_THREONINE-PROTEIN KINASE 1"/>
    <property type="match status" value="1"/>
</dbReference>
<keyword evidence="11" id="KW-0744">Spermatogenesis</keyword>
<keyword evidence="3 12" id="KW-0418">Kinase</keyword>
<evidence type="ECO:0000256" key="6">
    <source>
        <dbReference type="ARBA" id="ARBA00022741"/>
    </source>
</evidence>
<feature type="domain" description="Protein kinase" evidence="14">
    <location>
        <begin position="16"/>
        <end position="301"/>
    </location>
</feature>
<dbReference type="InterPro" id="IPR017441">
    <property type="entry name" value="Protein_kinase_ATP_BS"/>
</dbReference>
<evidence type="ECO:0000256" key="8">
    <source>
        <dbReference type="ARBA" id="ARBA00022840"/>
    </source>
</evidence>
<dbReference type="GO" id="GO:0000226">
    <property type="term" value="P:microtubule cytoskeleton organization"/>
    <property type="evidence" value="ECO:0007669"/>
    <property type="project" value="TreeGrafter"/>
</dbReference>
<dbReference type="OrthoDB" id="529273at2759"/>
<dbReference type="InterPro" id="IPR008271">
    <property type="entry name" value="Ser/Thr_kinase_AS"/>
</dbReference>
<evidence type="ECO:0000256" key="13">
    <source>
        <dbReference type="SAM" id="MobiDB-lite"/>
    </source>
</evidence>
<evidence type="ECO:0000256" key="1">
    <source>
        <dbReference type="ARBA" id="ARBA00001946"/>
    </source>
</evidence>
<accession>A0A7R8ZNR2</accession>
<dbReference type="GO" id="GO:0006950">
    <property type="term" value="P:response to stress"/>
    <property type="evidence" value="ECO:0007669"/>
    <property type="project" value="UniProtKB-ARBA"/>
</dbReference>
<dbReference type="GO" id="GO:0050321">
    <property type="term" value="F:tau-protein kinase activity"/>
    <property type="evidence" value="ECO:0007669"/>
    <property type="project" value="TreeGrafter"/>
</dbReference>
<dbReference type="InterPro" id="IPR000719">
    <property type="entry name" value="Prot_kinase_dom"/>
</dbReference>
<dbReference type="FunFam" id="1.10.510.10:FF:000571">
    <property type="entry name" value="Maternal embryonic leucine zipper kinase"/>
    <property type="match status" value="1"/>
</dbReference>
<evidence type="ECO:0000256" key="4">
    <source>
        <dbReference type="ARBA" id="ARBA00022553"/>
    </source>
</evidence>
<dbReference type="Gene3D" id="1.10.510.10">
    <property type="entry name" value="Transferase(Phosphotransferase) domain 1"/>
    <property type="match status" value="1"/>
</dbReference>
<dbReference type="AlphaFoldDB" id="A0A7R8ZNR2"/>
<dbReference type="PROSITE" id="PS00107">
    <property type="entry name" value="PROTEIN_KINASE_ATP"/>
    <property type="match status" value="1"/>
</dbReference>
<dbReference type="GO" id="GO:0005524">
    <property type="term" value="F:ATP binding"/>
    <property type="evidence" value="ECO:0007669"/>
    <property type="project" value="UniProtKB-UniRule"/>
</dbReference>
<evidence type="ECO:0000256" key="3">
    <source>
        <dbReference type="ARBA" id="ARBA00022527"/>
    </source>
</evidence>
<evidence type="ECO:0000256" key="5">
    <source>
        <dbReference type="ARBA" id="ARBA00022723"/>
    </source>
</evidence>
<dbReference type="GO" id="GO:0007283">
    <property type="term" value="P:spermatogenesis"/>
    <property type="evidence" value="ECO:0007669"/>
    <property type="project" value="UniProtKB-KW"/>
</dbReference>
<evidence type="ECO:0000259" key="14">
    <source>
        <dbReference type="PROSITE" id="PS50011"/>
    </source>
</evidence>
<dbReference type="SUPFAM" id="SSF56112">
    <property type="entry name" value="Protein kinase-like (PK-like)"/>
    <property type="match status" value="1"/>
</dbReference>
<reference evidence="15" key="1">
    <citation type="submission" date="2020-11" db="EMBL/GenBank/DDBJ databases">
        <authorList>
            <person name="Tran Van P."/>
        </authorList>
    </citation>
    <scope>NUCLEOTIDE SEQUENCE</scope>
</reference>
<dbReference type="CDD" id="cd14080">
    <property type="entry name" value="STKc_TSSK-like"/>
    <property type="match status" value="1"/>
</dbReference>
<evidence type="ECO:0000256" key="12">
    <source>
        <dbReference type="RuleBase" id="RU000304"/>
    </source>
</evidence>
<dbReference type="PRINTS" id="PR00109">
    <property type="entry name" value="TYRKINASE"/>
</dbReference>
<gene>
    <name evidence="15" type="ORF">CTOB1V02_LOCUS3987</name>
</gene>
<keyword evidence="2" id="KW-0217">Developmental protein</keyword>
<keyword evidence="3 12" id="KW-0723">Serine/threonine-protein kinase</keyword>
<dbReference type="PROSITE" id="PS00108">
    <property type="entry name" value="PROTEIN_KINASE_ST"/>
    <property type="match status" value="1"/>
</dbReference>
<keyword evidence="8 12" id="KW-0067">ATP-binding</keyword>
<dbReference type="PANTHER" id="PTHR24346">
    <property type="entry name" value="MAP/MICROTUBULE AFFINITY-REGULATING KINASE"/>
    <property type="match status" value="1"/>
</dbReference>
<dbReference type="InterPro" id="IPR001245">
    <property type="entry name" value="Ser-Thr/Tyr_kinase_cat_dom"/>
</dbReference>
<keyword evidence="5" id="KW-0479">Metal-binding</keyword>
<keyword evidence="6 12" id="KW-0547">Nucleotide-binding</keyword>
<keyword evidence="4" id="KW-0597">Phosphoprotein</keyword>
<dbReference type="EMBL" id="OB660732">
    <property type="protein sequence ID" value="CAD7226061.1"/>
    <property type="molecule type" value="Genomic_DNA"/>
</dbReference>
<sequence>MLSCSSDERALQKKGYFLGKKLGQGSYAKVRCCEYVADGKKELLACKIIDRNKAPDDFVTKFFPRELEIITWLDHPNVIRVHRLVGRFGSGMLSRYIASPCLFRLSILERQEKVFIFMQYAENGDLLDYIKNRGVIKENQARIWFRQLHGGLGYLHSKNVAHRDLKCENILLTKNWNVKLADFGFARSVLDPDGRRVLSETYCGSAAYAAPEVVRGSPYNPKMADVWSLGVILYIMVNAAMPFDDNNLKKMLKDQINKNWTFRSRVKDKLTLLLKDIIQRMLEPDVTRRLTIDRINKHDWIKPLMPEDSTQNRIPAEPEVDMGIRGEDTGPFAVEKKKSEMSCTSYDRDVRDNVRREGPDEV</sequence>
<keyword evidence="10" id="KW-0832">Ubl conjugation</keyword>